<dbReference type="InterPro" id="IPR009061">
    <property type="entry name" value="DNA-bd_dom_put_sf"/>
</dbReference>
<gene>
    <name evidence="3" type="ORF">DealDRAFT_0360</name>
</gene>
<accession>C0GD01</accession>
<sequence>MDSRELITAQELADSLRLSVDTIWRYTREKRIPYVEIGQRQYRYNKQSVLKALSGEDFCALAKEESAPYQDKKKLTYADYAKLPEEPGYRHEIIDGVLLRDPSPTFHHQRVSRRLQRILEDYFFKVDPKGEVFDAPLDLSLAEYTVVQPDLLYLPGSRPPQNNPIDVVPELVVEVISPSTGKKDRVLKLNHYQAAGILHYWIVDPEEGIIEAYELREGHYVSMVRAHTGTFSHPSFTGLSFDIETLFSKPS</sequence>
<dbReference type="PANTHER" id="PTHR34107">
    <property type="entry name" value="SLL0198 PROTEIN-RELATED"/>
    <property type="match status" value="1"/>
</dbReference>
<dbReference type="InterPro" id="IPR008538">
    <property type="entry name" value="Uma2"/>
</dbReference>
<evidence type="ECO:0000259" key="2">
    <source>
        <dbReference type="Pfam" id="PF12728"/>
    </source>
</evidence>
<proteinExistence type="predicted"/>
<feature type="domain" description="Helix-turn-helix" evidence="2">
    <location>
        <begin position="7"/>
        <end position="53"/>
    </location>
</feature>
<organism evidence="3 4">
    <name type="scientific">Dethiobacter alkaliphilus AHT 1</name>
    <dbReference type="NCBI Taxonomy" id="555088"/>
    <lineage>
        <taxon>Bacteria</taxon>
        <taxon>Bacillati</taxon>
        <taxon>Bacillota</taxon>
        <taxon>Dethiobacteria</taxon>
        <taxon>Dethiobacterales</taxon>
        <taxon>Dethiobacteraceae</taxon>
        <taxon>Dethiobacter</taxon>
    </lineage>
</organism>
<dbReference type="RefSeq" id="WP_008514278.1">
    <property type="nucleotide sequence ID" value="NZ_ACJM01000001.1"/>
</dbReference>
<name>C0GD01_DETAL</name>
<dbReference type="SUPFAM" id="SSF52980">
    <property type="entry name" value="Restriction endonuclease-like"/>
    <property type="match status" value="1"/>
</dbReference>
<dbReference type="AlphaFoldDB" id="C0GD01"/>
<dbReference type="STRING" id="555088.DealDRAFT_0360"/>
<feature type="domain" description="Putative restriction endonuclease" evidence="1">
    <location>
        <begin position="78"/>
        <end position="243"/>
    </location>
</feature>
<dbReference type="InterPro" id="IPR012296">
    <property type="entry name" value="Nuclease_put_TT1808"/>
</dbReference>
<dbReference type="Pfam" id="PF05685">
    <property type="entry name" value="Uma2"/>
    <property type="match status" value="1"/>
</dbReference>
<evidence type="ECO:0000259" key="1">
    <source>
        <dbReference type="Pfam" id="PF05685"/>
    </source>
</evidence>
<dbReference type="CDD" id="cd06260">
    <property type="entry name" value="DUF820-like"/>
    <property type="match status" value="1"/>
</dbReference>
<dbReference type="Gene3D" id="3.90.1570.10">
    <property type="entry name" value="tt1808, chain A"/>
    <property type="match status" value="1"/>
</dbReference>
<dbReference type="InterPro" id="IPR041657">
    <property type="entry name" value="HTH_17"/>
</dbReference>
<keyword evidence="4" id="KW-1185">Reference proteome</keyword>
<dbReference type="SUPFAM" id="SSF46955">
    <property type="entry name" value="Putative DNA-binding domain"/>
    <property type="match status" value="1"/>
</dbReference>
<dbReference type="OrthoDB" id="9798254at2"/>
<comment type="caution">
    <text evidence="3">The sequence shown here is derived from an EMBL/GenBank/DDBJ whole genome shotgun (WGS) entry which is preliminary data.</text>
</comment>
<dbReference type="InterPro" id="IPR011335">
    <property type="entry name" value="Restrct_endonuc-II-like"/>
</dbReference>
<dbReference type="Proteomes" id="UP000006443">
    <property type="component" value="Unassembled WGS sequence"/>
</dbReference>
<dbReference type="Pfam" id="PF12728">
    <property type="entry name" value="HTH_17"/>
    <property type="match status" value="1"/>
</dbReference>
<dbReference type="eggNOG" id="COG4636">
    <property type="taxonomic scope" value="Bacteria"/>
</dbReference>
<evidence type="ECO:0000313" key="3">
    <source>
        <dbReference type="EMBL" id="EEG79086.1"/>
    </source>
</evidence>
<dbReference type="EMBL" id="ACJM01000001">
    <property type="protein sequence ID" value="EEG79086.1"/>
    <property type="molecule type" value="Genomic_DNA"/>
</dbReference>
<reference evidence="3 4" key="1">
    <citation type="submission" date="2009-02" db="EMBL/GenBank/DDBJ databases">
        <title>Sequencing of the draft genome and assembly of Dethiobacter alkaliphilus AHT 1.</title>
        <authorList>
            <consortium name="US DOE Joint Genome Institute (JGI-PGF)"/>
            <person name="Lucas S."/>
            <person name="Copeland A."/>
            <person name="Lapidus A."/>
            <person name="Glavina del Rio T."/>
            <person name="Dalin E."/>
            <person name="Tice H."/>
            <person name="Bruce D."/>
            <person name="Goodwin L."/>
            <person name="Pitluck S."/>
            <person name="Larimer F."/>
            <person name="Land M.L."/>
            <person name="Hauser L."/>
            <person name="Muyzer G."/>
        </authorList>
    </citation>
    <scope>NUCLEOTIDE SEQUENCE [LARGE SCALE GENOMIC DNA]</scope>
    <source>
        <strain evidence="3 4">AHT 1</strain>
    </source>
</reference>
<protein>
    <submittedName>
        <fullName evidence="3">DNA binding domain protein, excisionase family</fullName>
    </submittedName>
</protein>
<evidence type="ECO:0000313" key="4">
    <source>
        <dbReference type="Proteomes" id="UP000006443"/>
    </source>
</evidence>
<dbReference type="PANTHER" id="PTHR34107:SF4">
    <property type="entry name" value="SLL1222 PROTEIN"/>
    <property type="match status" value="1"/>
</dbReference>